<dbReference type="GO" id="GO:0005886">
    <property type="term" value="C:plasma membrane"/>
    <property type="evidence" value="ECO:0007669"/>
    <property type="project" value="UniProtKB-SubCell"/>
</dbReference>
<organism evidence="9 10">
    <name type="scientific">Goekera deserti</name>
    <dbReference type="NCBI Taxonomy" id="2497753"/>
    <lineage>
        <taxon>Bacteria</taxon>
        <taxon>Bacillati</taxon>
        <taxon>Actinomycetota</taxon>
        <taxon>Actinomycetes</taxon>
        <taxon>Geodermatophilales</taxon>
        <taxon>Geodermatophilaceae</taxon>
        <taxon>Goekera</taxon>
    </lineage>
</organism>
<evidence type="ECO:0000313" key="9">
    <source>
        <dbReference type="EMBL" id="NEL55491.1"/>
    </source>
</evidence>
<feature type="transmembrane region" description="Helical" evidence="7">
    <location>
        <begin position="317"/>
        <end position="337"/>
    </location>
</feature>
<feature type="domain" description="Major facilitator superfamily (MFS) profile" evidence="8">
    <location>
        <begin position="16"/>
        <end position="406"/>
    </location>
</feature>
<dbReference type="InterPro" id="IPR020846">
    <property type="entry name" value="MFS_dom"/>
</dbReference>
<feature type="transmembrane region" description="Helical" evidence="7">
    <location>
        <begin position="228"/>
        <end position="251"/>
    </location>
</feature>
<evidence type="ECO:0000259" key="8">
    <source>
        <dbReference type="PROSITE" id="PS50850"/>
    </source>
</evidence>
<dbReference type="InterPro" id="IPR010290">
    <property type="entry name" value="TM_effector"/>
</dbReference>
<feature type="transmembrane region" description="Helical" evidence="7">
    <location>
        <begin position="263"/>
        <end position="281"/>
    </location>
</feature>
<feature type="transmembrane region" description="Helical" evidence="7">
    <location>
        <begin position="358"/>
        <end position="378"/>
    </location>
</feature>
<dbReference type="EMBL" id="JAAGWK010000022">
    <property type="protein sequence ID" value="NEL55491.1"/>
    <property type="molecule type" value="Genomic_DNA"/>
</dbReference>
<gene>
    <name evidence="9" type="ORF">G1H19_15995</name>
</gene>
<keyword evidence="6 7" id="KW-0472">Membrane</keyword>
<evidence type="ECO:0000256" key="2">
    <source>
        <dbReference type="ARBA" id="ARBA00022448"/>
    </source>
</evidence>
<keyword evidence="10" id="KW-1185">Reference proteome</keyword>
<feature type="transmembrane region" description="Helical" evidence="7">
    <location>
        <begin position="91"/>
        <end position="118"/>
    </location>
</feature>
<evidence type="ECO:0000256" key="5">
    <source>
        <dbReference type="ARBA" id="ARBA00022989"/>
    </source>
</evidence>
<dbReference type="Pfam" id="PF05977">
    <property type="entry name" value="MFS_3"/>
    <property type="match status" value="1"/>
</dbReference>
<dbReference type="GO" id="GO:0022857">
    <property type="term" value="F:transmembrane transporter activity"/>
    <property type="evidence" value="ECO:0007669"/>
    <property type="project" value="InterPro"/>
</dbReference>
<feature type="transmembrane region" description="Helical" evidence="7">
    <location>
        <begin position="50"/>
        <end position="70"/>
    </location>
</feature>
<keyword evidence="4 7" id="KW-0812">Transmembrane</keyword>
<dbReference type="Proteomes" id="UP000470470">
    <property type="component" value="Unassembled WGS sequence"/>
</dbReference>
<keyword evidence="2" id="KW-0813">Transport</keyword>
<dbReference type="SUPFAM" id="SSF103473">
    <property type="entry name" value="MFS general substrate transporter"/>
    <property type="match status" value="1"/>
</dbReference>
<keyword evidence="5 7" id="KW-1133">Transmembrane helix</keyword>
<sequence length="423" mass="42437">MGATQQGTAAGRLPVAFWRLWAASTLSNTADGVLKLALPLVAVQTTRSPALVAGLAVALSLPWLVVSLPVGALVDRWDRRRAVLGAQALRVLVLGALTAAVLVDGGSIAALYVAAFALGVAETLYDTAAQSLVPQLVPPGQLSRANGRLFAAEMTAGQFLGPPLAGVLAAAGAAAAFGTTAGLWVLAGLALVTLRGDFRTGDGRRAGMRAEIAEGLGFSWRQPLLRTIAVLVGVTNLALNATFAVLVLYAVGPGSAMGLTGSGLGLLLAVAAAGSVAGSFLAGPLERRIGRAWCIRLGLGTGALFMAAPAASAHPVVVGAGFLVGGAGLVVSNVMTMSLRQRITPARLLGRVNSGFRLVSWGALPLGAAAGGLLASAVGLRATFAGAAALSLAVLVLTRWTTDERMDAAEAAVAAAREPDPAG</sequence>
<evidence type="ECO:0000256" key="1">
    <source>
        <dbReference type="ARBA" id="ARBA00004651"/>
    </source>
</evidence>
<dbReference type="RefSeq" id="WP_152727401.1">
    <property type="nucleotide sequence ID" value="NZ_JAABOZ010000001.1"/>
</dbReference>
<feature type="transmembrane region" description="Helical" evidence="7">
    <location>
        <begin position="384"/>
        <end position="402"/>
    </location>
</feature>
<dbReference type="InterPro" id="IPR036259">
    <property type="entry name" value="MFS_trans_sf"/>
</dbReference>
<keyword evidence="3" id="KW-1003">Cell membrane</keyword>
<dbReference type="PROSITE" id="PS50850">
    <property type="entry name" value="MFS"/>
    <property type="match status" value="1"/>
</dbReference>
<dbReference type="AlphaFoldDB" id="A0A7K3WG58"/>
<dbReference type="Gene3D" id="1.20.1250.20">
    <property type="entry name" value="MFS general substrate transporter like domains"/>
    <property type="match status" value="1"/>
</dbReference>
<evidence type="ECO:0000256" key="6">
    <source>
        <dbReference type="ARBA" id="ARBA00023136"/>
    </source>
</evidence>
<protein>
    <submittedName>
        <fullName evidence="9">MFS transporter</fullName>
    </submittedName>
</protein>
<feature type="transmembrane region" description="Helical" evidence="7">
    <location>
        <begin position="164"/>
        <end position="194"/>
    </location>
</feature>
<evidence type="ECO:0000256" key="3">
    <source>
        <dbReference type="ARBA" id="ARBA00022475"/>
    </source>
</evidence>
<evidence type="ECO:0000256" key="7">
    <source>
        <dbReference type="SAM" id="Phobius"/>
    </source>
</evidence>
<comment type="caution">
    <text evidence="9">The sequence shown here is derived from an EMBL/GenBank/DDBJ whole genome shotgun (WGS) entry which is preliminary data.</text>
</comment>
<proteinExistence type="predicted"/>
<comment type="subcellular location">
    <subcellularLocation>
        <location evidence="1">Cell membrane</location>
        <topology evidence="1">Multi-pass membrane protein</topology>
    </subcellularLocation>
</comment>
<reference evidence="9 10" key="1">
    <citation type="submission" date="2020-02" db="EMBL/GenBank/DDBJ databases">
        <title>The whole genome sequence of CPCC 205119.</title>
        <authorList>
            <person name="Jiang Z."/>
        </authorList>
    </citation>
    <scope>NUCLEOTIDE SEQUENCE [LARGE SCALE GENOMIC DNA]</scope>
    <source>
        <strain evidence="9 10">CPCC 205119</strain>
    </source>
</reference>
<dbReference type="PANTHER" id="PTHR23513:SF6">
    <property type="entry name" value="MAJOR FACILITATOR SUPERFAMILY ASSOCIATED DOMAIN-CONTAINING PROTEIN"/>
    <property type="match status" value="1"/>
</dbReference>
<name>A0A7K3WG58_9ACTN</name>
<evidence type="ECO:0000313" key="10">
    <source>
        <dbReference type="Proteomes" id="UP000470470"/>
    </source>
</evidence>
<feature type="transmembrane region" description="Helical" evidence="7">
    <location>
        <begin position="293"/>
        <end position="311"/>
    </location>
</feature>
<dbReference type="CDD" id="cd06173">
    <property type="entry name" value="MFS_MefA_like"/>
    <property type="match status" value="1"/>
</dbReference>
<dbReference type="PANTHER" id="PTHR23513">
    <property type="entry name" value="INTEGRAL MEMBRANE EFFLUX PROTEIN-RELATED"/>
    <property type="match status" value="1"/>
</dbReference>
<evidence type="ECO:0000256" key="4">
    <source>
        <dbReference type="ARBA" id="ARBA00022692"/>
    </source>
</evidence>
<accession>A0A7K3WG58</accession>